<dbReference type="Proteomes" id="UP000242913">
    <property type="component" value="Unassembled WGS sequence"/>
</dbReference>
<dbReference type="AlphaFoldDB" id="A0A238BXB1"/>
<evidence type="ECO:0000313" key="2">
    <source>
        <dbReference type="Proteomes" id="UP000242913"/>
    </source>
</evidence>
<gene>
    <name evidence="1" type="ORF">X798_03368</name>
</gene>
<accession>A0A238BXB1</accession>
<proteinExistence type="predicted"/>
<keyword evidence="2" id="KW-1185">Reference proteome</keyword>
<sequence>METTGAALCRTNALVKSILYQHVQEIEQETKRYRVCGYFHFISPSILDVAEAPNATRCEESSKSIVLSHDETPPEDREKAGSIIRLPILYSYYQNIIFAIL</sequence>
<organism evidence="1 2">
    <name type="scientific">Onchocerca flexuosa</name>
    <dbReference type="NCBI Taxonomy" id="387005"/>
    <lineage>
        <taxon>Eukaryota</taxon>
        <taxon>Metazoa</taxon>
        <taxon>Ecdysozoa</taxon>
        <taxon>Nematoda</taxon>
        <taxon>Chromadorea</taxon>
        <taxon>Rhabditida</taxon>
        <taxon>Spirurina</taxon>
        <taxon>Spiruromorpha</taxon>
        <taxon>Filarioidea</taxon>
        <taxon>Onchocercidae</taxon>
        <taxon>Onchocerca</taxon>
    </lineage>
</organism>
<evidence type="ECO:0000313" key="1">
    <source>
        <dbReference type="EMBL" id="OZC09674.1"/>
    </source>
</evidence>
<name>A0A238BXB1_9BILA</name>
<dbReference type="EMBL" id="KZ269992">
    <property type="protein sequence ID" value="OZC09674.1"/>
    <property type="molecule type" value="Genomic_DNA"/>
</dbReference>
<protein>
    <submittedName>
        <fullName evidence="1">Uncharacterized protein</fullName>
    </submittedName>
</protein>
<reference evidence="1 2" key="1">
    <citation type="submission" date="2015-12" db="EMBL/GenBank/DDBJ databases">
        <title>Draft genome of the nematode, Onchocerca flexuosa.</title>
        <authorList>
            <person name="Mitreva M."/>
        </authorList>
    </citation>
    <scope>NUCLEOTIDE SEQUENCE [LARGE SCALE GENOMIC DNA]</scope>
    <source>
        <strain evidence="1">Red Deer</strain>
    </source>
</reference>